<evidence type="ECO:0000313" key="2">
    <source>
        <dbReference type="Proteomes" id="UP000250235"/>
    </source>
</evidence>
<reference evidence="1 2" key="1">
    <citation type="journal article" date="2015" name="Proc. Natl. Acad. Sci. U.S.A.">
        <title>The resurrection genome of Boea hygrometrica: A blueprint for survival of dehydration.</title>
        <authorList>
            <person name="Xiao L."/>
            <person name="Yang G."/>
            <person name="Zhang L."/>
            <person name="Yang X."/>
            <person name="Zhao S."/>
            <person name="Ji Z."/>
            <person name="Zhou Q."/>
            <person name="Hu M."/>
            <person name="Wang Y."/>
            <person name="Chen M."/>
            <person name="Xu Y."/>
            <person name="Jin H."/>
            <person name="Xiao X."/>
            <person name="Hu G."/>
            <person name="Bao F."/>
            <person name="Hu Y."/>
            <person name="Wan P."/>
            <person name="Li L."/>
            <person name="Deng X."/>
            <person name="Kuang T."/>
            <person name="Xiang C."/>
            <person name="Zhu J.K."/>
            <person name="Oliver M.J."/>
            <person name="He Y."/>
        </authorList>
    </citation>
    <scope>NUCLEOTIDE SEQUENCE [LARGE SCALE GENOMIC DNA]</scope>
    <source>
        <strain evidence="2">cv. XS01</strain>
    </source>
</reference>
<dbReference type="AlphaFoldDB" id="A0A2Z7CGE7"/>
<dbReference type="EMBL" id="KQ995704">
    <property type="protein sequence ID" value="KZV46131.1"/>
    <property type="molecule type" value="Genomic_DNA"/>
</dbReference>
<dbReference type="Proteomes" id="UP000250235">
    <property type="component" value="Unassembled WGS sequence"/>
</dbReference>
<organism evidence="1 2">
    <name type="scientific">Dorcoceras hygrometricum</name>
    <dbReference type="NCBI Taxonomy" id="472368"/>
    <lineage>
        <taxon>Eukaryota</taxon>
        <taxon>Viridiplantae</taxon>
        <taxon>Streptophyta</taxon>
        <taxon>Embryophyta</taxon>
        <taxon>Tracheophyta</taxon>
        <taxon>Spermatophyta</taxon>
        <taxon>Magnoliopsida</taxon>
        <taxon>eudicotyledons</taxon>
        <taxon>Gunneridae</taxon>
        <taxon>Pentapetalae</taxon>
        <taxon>asterids</taxon>
        <taxon>lamiids</taxon>
        <taxon>Lamiales</taxon>
        <taxon>Gesneriaceae</taxon>
        <taxon>Didymocarpoideae</taxon>
        <taxon>Trichosporeae</taxon>
        <taxon>Loxocarpinae</taxon>
        <taxon>Dorcoceras</taxon>
    </lineage>
</organism>
<sequence>MINYLFAEKYTLDVGLTSQIIGLNISIVRYQIFVFGNISAVELKHSVDGLLFQRLKIYIYQVLVSGFYVSRESNSDVDKGRPVTIKSSSGTFLKRKKGIQPSIVELGDADSLKIDLSTLKAKNEFLRSKSCELESEIEKLNLTMSSWTKSSASLDKLFGIQKPASDRTGLGFNVSESGSGETSTQSQLVNDKFNKMSFVKASVTYDSWNPGFTAGRGYNPAGGAPGGG</sequence>
<proteinExistence type="predicted"/>
<accession>A0A2Z7CGE7</accession>
<evidence type="ECO:0000313" key="1">
    <source>
        <dbReference type="EMBL" id="KZV46131.1"/>
    </source>
</evidence>
<protein>
    <submittedName>
        <fullName evidence="1">Uncharacterized protein</fullName>
    </submittedName>
</protein>
<name>A0A2Z7CGE7_9LAMI</name>
<keyword evidence="2" id="KW-1185">Reference proteome</keyword>
<gene>
    <name evidence="1" type="ORF">F511_13500</name>
</gene>